<keyword evidence="4" id="KW-1185">Reference proteome</keyword>
<feature type="domain" description="Histidine kinase/HSP90-like ATPase" evidence="2">
    <location>
        <begin position="10"/>
        <end position="128"/>
    </location>
</feature>
<dbReference type="eggNOG" id="COG2172">
    <property type="taxonomic scope" value="Bacteria"/>
</dbReference>
<dbReference type="STRING" id="1869.MB27_12215"/>
<comment type="caution">
    <text evidence="3">The sequence shown here is derived from an EMBL/GenBank/DDBJ whole genome shotgun (WGS) entry which is preliminary data.</text>
</comment>
<evidence type="ECO:0000313" key="3">
    <source>
        <dbReference type="EMBL" id="KHD77284.1"/>
    </source>
</evidence>
<dbReference type="SUPFAM" id="SSF55874">
    <property type="entry name" value="ATPase domain of HSP90 chaperone/DNA topoisomerase II/histidine kinase"/>
    <property type="match status" value="1"/>
</dbReference>
<dbReference type="EMBL" id="JRTT01000012">
    <property type="protein sequence ID" value="KHD77284.1"/>
    <property type="molecule type" value="Genomic_DNA"/>
</dbReference>
<dbReference type="InterPro" id="IPR036890">
    <property type="entry name" value="HATPase_C_sf"/>
</dbReference>
<dbReference type="InterPro" id="IPR050267">
    <property type="entry name" value="Anti-sigma-factor_SerPK"/>
</dbReference>
<dbReference type="Pfam" id="PF13581">
    <property type="entry name" value="HATPase_c_2"/>
    <property type="match status" value="1"/>
</dbReference>
<dbReference type="OrthoDB" id="3185978at2"/>
<dbReference type="InterPro" id="IPR003594">
    <property type="entry name" value="HATPase_dom"/>
</dbReference>
<dbReference type="PANTHER" id="PTHR35526:SF3">
    <property type="entry name" value="ANTI-SIGMA-F FACTOR RSBW"/>
    <property type="match status" value="1"/>
</dbReference>
<evidence type="ECO:0000256" key="1">
    <source>
        <dbReference type="ARBA" id="ARBA00022527"/>
    </source>
</evidence>
<gene>
    <name evidence="3" type="ORF">MB27_12215</name>
</gene>
<keyword evidence="1" id="KW-0723">Serine/threonine-protein kinase</keyword>
<keyword evidence="1" id="KW-0418">Kinase</keyword>
<dbReference type="RefSeq" id="WP_043524560.1">
    <property type="nucleotide sequence ID" value="NZ_BAABKU010000016.1"/>
</dbReference>
<accession>A0A0A6US68</accession>
<organism evidence="3 4">
    <name type="scientific">Actinoplanes utahensis</name>
    <dbReference type="NCBI Taxonomy" id="1869"/>
    <lineage>
        <taxon>Bacteria</taxon>
        <taxon>Bacillati</taxon>
        <taxon>Actinomycetota</taxon>
        <taxon>Actinomycetes</taxon>
        <taxon>Micromonosporales</taxon>
        <taxon>Micromonosporaceae</taxon>
        <taxon>Actinoplanes</taxon>
    </lineage>
</organism>
<keyword evidence="1" id="KW-0808">Transferase</keyword>
<proteinExistence type="predicted"/>
<dbReference type="Proteomes" id="UP000054537">
    <property type="component" value="Unassembled WGS sequence"/>
</dbReference>
<evidence type="ECO:0000313" key="4">
    <source>
        <dbReference type="Proteomes" id="UP000054537"/>
    </source>
</evidence>
<reference evidence="3 4" key="1">
    <citation type="submission" date="2014-10" db="EMBL/GenBank/DDBJ databases">
        <title>Draft genome sequence of Actinoplanes utahensis NRRL 12052.</title>
        <authorList>
            <person name="Velasco-Bucheli B."/>
            <person name="del Cerro C."/>
            <person name="Hormigo D."/>
            <person name="Garcia J.L."/>
            <person name="Acebal C."/>
            <person name="Arroyo M."/>
            <person name="de la Mata I."/>
        </authorList>
    </citation>
    <scope>NUCLEOTIDE SEQUENCE [LARGE SCALE GENOMIC DNA]</scope>
    <source>
        <strain evidence="3 4">NRRL 12052</strain>
    </source>
</reference>
<sequence>MSLRLTLHLPRDAGTVTMARRLLDQALGTLRVAEDCRGELALILTEACANVVQHAAGSQAYEISVCVSHDECVIEVINTGPVVDPSIWIDRGEAPATAEGGRGLRLIMSLADEVTLDPDDGGGVALRAVKKLAWCQEPAS</sequence>
<name>A0A0A6US68_ACTUT</name>
<dbReference type="AlphaFoldDB" id="A0A0A6US68"/>
<dbReference type="Gene3D" id="3.30.565.10">
    <property type="entry name" value="Histidine kinase-like ATPase, C-terminal domain"/>
    <property type="match status" value="1"/>
</dbReference>
<dbReference type="GO" id="GO:0004674">
    <property type="term" value="F:protein serine/threonine kinase activity"/>
    <property type="evidence" value="ECO:0007669"/>
    <property type="project" value="UniProtKB-KW"/>
</dbReference>
<dbReference type="CDD" id="cd16936">
    <property type="entry name" value="HATPase_RsbW-like"/>
    <property type="match status" value="1"/>
</dbReference>
<protein>
    <recommendedName>
        <fullName evidence="2">Histidine kinase/HSP90-like ATPase domain-containing protein</fullName>
    </recommendedName>
</protein>
<evidence type="ECO:0000259" key="2">
    <source>
        <dbReference type="Pfam" id="PF13581"/>
    </source>
</evidence>
<dbReference type="PANTHER" id="PTHR35526">
    <property type="entry name" value="ANTI-SIGMA-F FACTOR RSBW-RELATED"/>
    <property type="match status" value="1"/>
</dbReference>